<keyword evidence="2" id="KW-0732">Signal</keyword>
<dbReference type="EMBL" id="JACPNR010000006">
    <property type="protein sequence ID" value="MBI2678017.1"/>
    <property type="molecule type" value="Genomic_DNA"/>
</dbReference>
<accession>A0A932A7K3</accession>
<dbReference type="PANTHER" id="PTHR32234:SF0">
    <property type="entry name" value="THIOL:DISULFIDE INTERCHANGE PROTEIN DSBD"/>
    <property type="match status" value="1"/>
</dbReference>
<feature type="chain" id="PRO_5037135491" evidence="2">
    <location>
        <begin position="16"/>
        <end position="188"/>
    </location>
</feature>
<name>A0A932A7K3_9BACT</name>
<dbReference type="Proteomes" id="UP000779809">
    <property type="component" value="Unassembled WGS sequence"/>
</dbReference>
<feature type="region of interest" description="Disordered" evidence="1">
    <location>
        <begin position="166"/>
        <end position="188"/>
    </location>
</feature>
<evidence type="ECO:0000256" key="1">
    <source>
        <dbReference type="SAM" id="MobiDB-lite"/>
    </source>
</evidence>
<comment type="caution">
    <text evidence="4">The sequence shown here is derived from an EMBL/GenBank/DDBJ whole genome shotgun (WGS) entry which is preliminary data.</text>
</comment>
<proteinExistence type="predicted"/>
<dbReference type="InterPro" id="IPR036929">
    <property type="entry name" value="DsbDN_sf"/>
</dbReference>
<feature type="domain" description="Thiol:disulfide interchange protein DsbD N-terminal" evidence="3">
    <location>
        <begin position="27"/>
        <end position="150"/>
    </location>
</feature>
<evidence type="ECO:0000256" key="2">
    <source>
        <dbReference type="SAM" id="SignalP"/>
    </source>
</evidence>
<evidence type="ECO:0000313" key="5">
    <source>
        <dbReference type="Proteomes" id="UP000779809"/>
    </source>
</evidence>
<dbReference type="GO" id="GO:0015035">
    <property type="term" value="F:protein-disulfide reductase activity"/>
    <property type="evidence" value="ECO:0007669"/>
    <property type="project" value="TreeGrafter"/>
</dbReference>
<evidence type="ECO:0000259" key="3">
    <source>
        <dbReference type="Pfam" id="PF11412"/>
    </source>
</evidence>
<dbReference type="InterPro" id="IPR028250">
    <property type="entry name" value="DsbDN"/>
</dbReference>
<feature type="signal peptide" evidence="2">
    <location>
        <begin position="1"/>
        <end position="15"/>
    </location>
</feature>
<dbReference type="Pfam" id="PF11412">
    <property type="entry name" value="DsbD_N"/>
    <property type="match status" value="1"/>
</dbReference>
<protein>
    <submittedName>
        <fullName evidence="4">Disulfide bond formation protein DsbC</fullName>
    </submittedName>
</protein>
<organism evidence="4 5">
    <name type="scientific">Candidatus Korobacter versatilis</name>
    <dbReference type="NCBI Taxonomy" id="658062"/>
    <lineage>
        <taxon>Bacteria</taxon>
        <taxon>Pseudomonadati</taxon>
        <taxon>Acidobacteriota</taxon>
        <taxon>Terriglobia</taxon>
        <taxon>Terriglobales</taxon>
        <taxon>Candidatus Korobacteraceae</taxon>
        <taxon>Candidatus Korobacter</taxon>
    </lineage>
</organism>
<dbReference type="PANTHER" id="PTHR32234">
    <property type="entry name" value="THIOL:DISULFIDE INTERCHANGE PROTEIN DSBD"/>
    <property type="match status" value="1"/>
</dbReference>
<evidence type="ECO:0000313" key="4">
    <source>
        <dbReference type="EMBL" id="MBI2678017.1"/>
    </source>
</evidence>
<sequence>MKRSLLLTLVCAALAAAQSLSPGTNDQFVTMAPVKKLEVASGRPAVLELDFRVKDGMHVNSSTPKSEFLIPTKLRFMPPTDLAVGKIQYPNGEELALSFSPKDKLSVYSGDFHITAQVSASRSATTGPYTVHGELKYQACNDKACFPPKTLPIAFNVVVGKPVAAGGVTQQREPSTRKNTPQSPHIHK</sequence>
<dbReference type="Gene3D" id="2.60.40.1250">
    <property type="entry name" value="Thiol:disulfide interchange protein DsbD, N-terminal domain"/>
    <property type="match status" value="1"/>
</dbReference>
<feature type="compositionally biased region" description="Polar residues" evidence="1">
    <location>
        <begin position="169"/>
        <end position="188"/>
    </location>
</feature>
<dbReference type="GO" id="GO:0045454">
    <property type="term" value="P:cell redox homeostasis"/>
    <property type="evidence" value="ECO:0007669"/>
    <property type="project" value="TreeGrafter"/>
</dbReference>
<gene>
    <name evidence="4" type="ORF">HYX28_04500</name>
</gene>
<reference evidence="4" key="1">
    <citation type="submission" date="2020-07" db="EMBL/GenBank/DDBJ databases">
        <title>Huge and variable diversity of episymbiotic CPR bacteria and DPANN archaea in groundwater ecosystems.</title>
        <authorList>
            <person name="He C.Y."/>
            <person name="Keren R."/>
            <person name="Whittaker M."/>
            <person name="Farag I.F."/>
            <person name="Doudna J."/>
            <person name="Cate J.H.D."/>
            <person name="Banfield J.F."/>
        </authorList>
    </citation>
    <scope>NUCLEOTIDE SEQUENCE</scope>
    <source>
        <strain evidence="4">NC_groundwater_580_Pr5_B-0.1um_64_19</strain>
    </source>
</reference>
<dbReference type="AlphaFoldDB" id="A0A932A7K3"/>